<gene>
    <name evidence="9" type="ORF">OESDEN_21642</name>
</gene>
<dbReference type="GO" id="GO:0046872">
    <property type="term" value="F:metal ion binding"/>
    <property type="evidence" value="ECO:0007669"/>
    <property type="project" value="UniProtKB-KW"/>
</dbReference>
<keyword evidence="3" id="KW-0479">Metal-binding</keyword>
<keyword evidence="10" id="KW-1185">Reference proteome</keyword>
<dbReference type="Gene3D" id="3.20.20.140">
    <property type="entry name" value="Metal-dependent hydrolases"/>
    <property type="match status" value="1"/>
</dbReference>
<evidence type="ECO:0000256" key="2">
    <source>
        <dbReference type="ARBA" id="ARBA00006676"/>
    </source>
</evidence>
<accession>A0A0B1S6A8</accession>
<dbReference type="EMBL" id="KN609388">
    <property type="protein sequence ID" value="KHJ78735.1"/>
    <property type="molecule type" value="Genomic_DNA"/>
</dbReference>
<evidence type="ECO:0000256" key="4">
    <source>
        <dbReference type="ARBA" id="ARBA00022801"/>
    </source>
</evidence>
<evidence type="ECO:0000256" key="7">
    <source>
        <dbReference type="ARBA" id="ARBA00048787"/>
    </source>
</evidence>
<dbReference type="Pfam" id="PF00962">
    <property type="entry name" value="A_deaminase"/>
    <property type="match status" value="1"/>
</dbReference>
<dbReference type="PANTHER" id="PTHR11409:SF42">
    <property type="entry name" value="ADENOSINE DEAMINASE-LIKE PROTEIN"/>
    <property type="match status" value="1"/>
</dbReference>
<evidence type="ECO:0000256" key="3">
    <source>
        <dbReference type="ARBA" id="ARBA00022723"/>
    </source>
</evidence>
<evidence type="ECO:0000256" key="5">
    <source>
        <dbReference type="ARBA" id="ARBA00022833"/>
    </source>
</evidence>
<dbReference type="GO" id="GO:0006154">
    <property type="term" value="P:adenosine catabolic process"/>
    <property type="evidence" value="ECO:0007669"/>
    <property type="project" value="TreeGrafter"/>
</dbReference>
<dbReference type="GO" id="GO:0004000">
    <property type="term" value="F:adenosine deaminase activity"/>
    <property type="evidence" value="ECO:0007669"/>
    <property type="project" value="TreeGrafter"/>
</dbReference>
<reference evidence="9 10" key="1">
    <citation type="submission" date="2014-03" db="EMBL/GenBank/DDBJ databases">
        <title>Draft genome of the hookworm Oesophagostomum dentatum.</title>
        <authorList>
            <person name="Mitreva M."/>
        </authorList>
    </citation>
    <scope>NUCLEOTIDE SEQUENCE [LARGE SCALE GENOMIC DNA]</scope>
    <source>
        <strain evidence="9 10">OD-Hann</strain>
    </source>
</reference>
<sequence>MVTEMECRRLPKILCRATNQNAFQYDHLGCSRVFKIFPLIQSLTTSKEAVKTATVDVIREFAEDGVVYLELRSTPKTTSEMSKKDYVDAIIEGIKEGSKGVEMITKLILSIDRRQSVEEAEQTVEIAAANETGLIVGIELSGNPAIDGRKFLPVLERARSSGLKVSIHLAEVKEQLDEVKEFLAFRPDRIGHGTFLNIQDEYVQAMVEQRIPLEICLTSNVLSMTVPTIEDSHLRFWREKSVPFCICTDDKGLMDCDLSSEYHKASNAFGFSVADLRKISKDALEMSFLDKRSDEYRKLEVLVGQRKLLECN</sequence>
<keyword evidence="4" id="KW-0378">Hydrolase</keyword>
<dbReference type="InterPro" id="IPR001365">
    <property type="entry name" value="A_deaminase_dom"/>
</dbReference>
<dbReference type="SUPFAM" id="SSF51556">
    <property type="entry name" value="Metallo-dependent hydrolases"/>
    <property type="match status" value="1"/>
</dbReference>
<comment type="catalytic activity">
    <reaction evidence="7">
        <text>N(6)-methyl-AMP + H2O + H(+) = IMP + methylamine</text>
        <dbReference type="Rhea" id="RHEA:16001"/>
        <dbReference type="ChEBI" id="CHEBI:15377"/>
        <dbReference type="ChEBI" id="CHEBI:15378"/>
        <dbReference type="ChEBI" id="CHEBI:58053"/>
        <dbReference type="ChEBI" id="CHEBI:59338"/>
        <dbReference type="ChEBI" id="CHEBI:144842"/>
    </reaction>
    <physiologicalReaction direction="left-to-right" evidence="7">
        <dbReference type="Rhea" id="RHEA:16002"/>
    </physiologicalReaction>
</comment>
<organism evidence="9 10">
    <name type="scientific">Oesophagostomum dentatum</name>
    <name type="common">Nodular worm</name>
    <dbReference type="NCBI Taxonomy" id="61180"/>
    <lineage>
        <taxon>Eukaryota</taxon>
        <taxon>Metazoa</taxon>
        <taxon>Ecdysozoa</taxon>
        <taxon>Nematoda</taxon>
        <taxon>Chromadorea</taxon>
        <taxon>Rhabditida</taxon>
        <taxon>Rhabditina</taxon>
        <taxon>Rhabditomorpha</taxon>
        <taxon>Strongyloidea</taxon>
        <taxon>Strongylidae</taxon>
        <taxon>Oesophagostomum</taxon>
    </lineage>
</organism>
<dbReference type="AlphaFoldDB" id="A0A0B1S6A8"/>
<dbReference type="Proteomes" id="UP000053660">
    <property type="component" value="Unassembled WGS sequence"/>
</dbReference>
<dbReference type="GO" id="GO:0009117">
    <property type="term" value="P:nucleotide metabolic process"/>
    <property type="evidence" value="ECO:0007669"/>
    <property type="project" value="UniProtKB-KW"/>
</dbReference>
<dbReference type="InterPro" id="IPR006330">
    <property type="entry name" value="Ado/ade_deaminase"/>
</dbReference>
<evidence type="ECO:0000256" key="6">
    <source>
        <dbReference type="ARBA" id="ARBA00023080"/>
    </source>
</evidence>
<comment type="cofactor">
    <cofactor evidence="1">
        <name>Zn(2+)</name>
        <dbReference type="ChEBI" id="CHEBI:29105"/>
    </cofactor>
</comment>
<evidence type="ECO:0000313" key="10">
    <source>
        <dbReference type="Proteomes" id="UP000053660"/>
    </source>
</evidence>
<evidence type="ECO:0000259" key="8">
    <source>
        <dbReference type="Pfam" id="PF00962"/>
    </source>
</evidence>
<name>A0A0B1S6A8_OESDE</name>
<keyword evidence="6" id="KW-0546">Nucleotide metabolism</keyword>
<comment type="similarity">
    <text evidence="2">Belongs to the metallo-dependent hydrolases superfamily. Adenosine and AMP deaminases family.</text>
</comment>
<protein>
    <submittedName>
        <fullName evidence="9">Putative adenosine deaminase</fullName>
    </submittedName>
</protein>
<dbReference type="GO" id="GO:0046103">
    <property type="term" value="P:inosine biosynthetic process"/>
    <property type="evidence" value="ECO:0007669"/>
    <property type="project" value="TreeGrafter"/>
</dbReference>
<dbReference type="PANTHER" id="PTHR11409">
    <property type="entry name" value="ADENOSINE DEAMINASE"/>
    <property type="match status" value="1"/>
</dbReference>
<keyword evidence="5" id="KW-0862">Zinc</keyword>
<feature type="domain" description="Adenosine deaminase" evidence="8">
    <location>
        <begin position="19"/>
        <end position="292"/>
    </location>
</feature>
<evidence type="ECO:0000313" key="9">
    <source>
        <dbReference type="EMBL" id="KHJ78735.1"/>
    </source>
</evidence>
<evidence type="ECO:0000256" key="1">
    <source>
        <dbReference type="ARBA" id="ARBA00001947"/>
    </source>
</evidence>
<dbReference type="OrthoDB" id="272271at2759"/>
<proteinExistence type="inferred from homology"/>
<dbReference type="InterPro" id="IPR032466">
    <property type="entry name" value="Metal_Hydrolase"/>
</dbReference>